<protein>
    <submittedName>
        <fullName evidence="1">Uncharacterized protein</fullName>
    </submittedName>
</protein>
<evidence type="ECO:0000313" key="2">
    <source>
        <dbReference type="Proteomes" id="UP001230649"/>
    </source>
</evidence>
<organism evidence="1 2">
    <name type="scientific">Naganishia adeliensis</name>
    <dbReference type="NCBI Taxonomy" id="92952"/>
    <lineage>
        <taxon>Eukaryota</taxon>
        <taxon>Fungi</taxon>
        <taxon>Dikarya</taxon>
        <taxon>Basidiomycota</taxon>
        <taxon>Agaricomycotina</taxon>
        <taxon>Tremellomycetes</taxon>
        <taxon>Filobasidiales</taxon>
        <taxon>Filobasidiaceae</taxon>
        <taxon>Naganishia</taxon>
    </lineage>
</organism>
<proteinExistence type="predicted"/>
<keyword evidence="2" id="KW-1185">Reference proteome</keyword>
<name>A0ACC2VBY7_9TREE</name>
<sequence>MLLLSPLLLLASLTSAFPERIFSADAKHHYNVLPRALVGELDALRRDWGIKGASIVVVQRQGDGSWKEDVVGLGIADGSGKRVDENTLSSIASNSKLFTALSAGLIVLNETIIRGSDARLTQKTKIRDVVQEWGLMDPIASNGTDLIDLLSHRTGLPRHDGVYAENEDKNLLISRLRFLRPSTEFRQTWQYNNLAYIVASTLPEQLYSIPFEMYVQENIFGPLGMTSTTYDGAAAKASGKRSDSWVRRGMNVPACLDDLKRKKIGRKCQGELVNAGFVSEGRMNAGPGGVITSGKDMATWLKALLSQGRSSTNESVIPSDLITAAATPYTIPYHPPTFTPSDDTISPKTYGLAQEMYTYRGHYTIEHGGAVPGQMSQVMRIPGLGLGVAVMVNDNEFDIDWAAKVKEEMINGLAKSLPPTRPDNAAVPDVPLDTIPGTYSDPAYGEMVICSVTPTASQPPTCAETLADNPFPSLNASIPTYIAHFPKFWSSHLLFEHHNASTFLVRPRAYYPETKEGVTAQFEWFMAYFGEGGMAFSGNAWGAGPGVDPRSVEGGLRENAEVWFDKK</sequence>
<reference evidence="1" key="1">
    <citation type="submission" date="2023-04" db="EMBL/GenBank/DDBJ databases">
        <title>Draft Genome sequencing of Naganishia species isolated from polar environments using Oxford Nanopore Technology.</title>
        <authorList>
            <person name="Leo P."/>
            <person name="Venkateswaran K."/>
        </authorList>
    </citation>
    <scope>NUCLEOTIDE SEQUENCE</scope>
    <source>
        <strain evidence="1">MNA-CCFEE 5262</strain>
    </source>
</reference>
<evidence type="ECO:0000313" key="1">
    <source>
        <dbReference type="EMBL" id="KAJ9096131.1"/>
    </source>
</evidence>
<gene>
    <name evidence="1" type="ORF">QFC20_006506</name>
</gene>
<comment type="caution">
    <text evidence="1">The sequence shown here is derived from an EMBL/GenBank/DDBJ whole genome shotgun (WGS) entry which is preliminary data.</text>
</comment>
<accession>A0ACC2VBY7</accession>
<dbReference type="EMBL" id="JASBWS010000117">
    <property type="protein sequence ID" value="KAJ9096131.1"/>
    <property type="molecule type" value="Genomic_DNA"/>
</dbReference>
<dbReference type="Proteomes" id="UP001230649">
    <property type="component" value="Unassembled WGS sequence"/>
</dbReference>